<sequence>MSKNITFSHNDDGLRHSQRKTFYNNSHLKKVLDKTNQVSFFGFSPTQTIVSFLDDESLRRWKEQLLGSVDFDNVGGILWHCHRLEF</sequence>
<dbReference type="AlphaFoldDB" id="A0A7J6HNV2"/>
<accession>A0A7J6HNV2</accession>
<proteinExistence type="predicted"/>
<name>A0A7J6HNV2_CANSA</name>
<organism evidence="1 2">
    <name type="scientific">Cannabis sativa</name>
    <name type="common">Hemp</name>
    <name type="synonym">Marijuana</name>
    <dbReference type="NCBI Taxonomy" id="3483"/>
    <lineage>
        <taxon>Eukaryota</taxon>
        <taxon>Viridiplantae</taxon>
        <taxon>Streptophyta</taxon>
        <taxon>Embryophyta</taxon>
        <taxon>Tracheophyta</taxon>
        <taxon>Spermatophyta</taxon>
        <taxon>Magnoliopsida</taxon>
        <taxon>eudicotyledons</taxon>
        <taxon>Gunneridae</taxon>
        <taxon>Pentapetalae</taxon>
        <taxon>rosids</taxon>
        <taxon>fabids</taxon>
        <taxon>Rosales</taxon>
        <taxon>Cannabaceae</taxon>
        <taxon>Cannabis</taxon>
    </lineage>
</organism>
<gene>
    <name evidence="1" type="ORF">G4B88_019209</name>
</gene>
<protein>
    <submittedName>
        <fullName evidence="1">Uncharacterized protein</fullName>
    </submittedName>
</protein>
<keyword evidence="2" id="KW-1185">Reference proteome</keyword>
<evidence type="ECO:0000313" key="2">
    <source>
        <dbReference type="Proteomes" id="UP000583929"/>
    </source>
</evidence>
<reference evidence="1 2" key="1">
    <citation type="journal article" date="2020" name="bioRxiv">
        <title>Sequence and annotation of 42 cannabis genomes reveals extensive copy number variation in cannabinoid synthesis and pathogen resistance genes.</title>
        <authorList>
            <person name="Mckernan K.J."/>
            <person name="Helbert Y."/>
            <person name="Kane L.T."/>
            <person name="Ebling H."/>
            <person name="Zhang L."/>
            <person name="Liu B."/>
            <person name="Eaton Z."/>
            <person name="Mclaughlin S."/>
            <person name="Kingan S."/>
            <person name="Baybayan P."/>
            <person name="Concepcion G."/>
            <person name="Jordan M."/>
            <person name="Riva A."/>
            <person name="Barbazuk W."/>
            <person name="Harkins T."/>
        </authorList>
    </citation>
    <scope>NUCLEOTIDE SEQUENCE [LARGE SCALE GENOMIC DNA]</scope>
    <source>
        <strain evidence="2">cv. Jamaican Lion 4</strain>
        <tissue evidence="1">Leaf</tissue>
    </source>
</reference>
<dbReference type="Proteomes" id="UP000583929">
    <property type="component" value="Unassembled WGS sequence"/>
</dbReference>
<dbReference type="EMBL" id="JAATIQ010000036">
    <property type="protein sequence ID" value="KAF4396409.1"/>
    <property type="molecule type" value="Genomic_DNA"/>
</dbReference>
<evidence type="ECO:0000313" key="1">
    <source>
        <dbReference type="EMBL" id="KAF4396409.1"/>
    </source>
</evidence>
<comment type="caution">
    <text evidence="1">The sequence shown here is derived from an EMBL/GenBank/DDBJ whole genome shotgun (WGS) entry which is preliminary data.</text>
</comment>